<dbReference type="Proteomes" id="UP000238426">
    <property type="component" value="Unassembled WGS sequence"/>
</dbReference>
<reference evidence="1 2" key="1">
    <citation type="submission" date="2018-03" db="EMBL/GenBank/DDBJ databases">
        <title>Mesoflavibacter sp. HG37 and Mesoflavibacter sp. HG96 sp.nov., two marine bacteria isolated from seawater of Western Pacific Ocean.</title>
        <authorList>
            <person name="Cheng H."/>
            <person name="Wu Y.-H."/>
            <person name="Guo L.-L."/>
            <person name="Xu X.-W."/>
        </authorList>
    </citation>
    <scope>NUCLEOTIDE SEQUENCE [LARGE SCALE GENOMIC DNA]</scope>
    <source>
        <strain evidence="1 2">KCTC 32269</strain>
    </source>
</reference>
<organism evidence="1 2">
    <name type="scientific">Aurantibacter aestuarii</name>
    <dbReference type="NCBI Taxonomy" id="1266046"/>
    <lineage>
        <taxon>Bacteria</taxon>
        <taxon>Pseudomonadati</taxon>
        <taxon>Bacteroidota</taxon>
        <taxon>Flavobacteriia</taxon>
        <taxon>Flavobacteriales</taxon>
        <taxon>Flavobacteriaceae</taxon>
        <taxon>Aurantibacter</taxon>
    </lineage>
</organism>
<dbReference type="AlphaFoldDB" id="A0A2T1NEU3"/>
<dbReference type="OrthoDB" id="1446116at2"/>
<evidence type="ECO:0000313" key="1">
    <source>
        <dbReference type="EMBL" id="PSG90906.1"/>
    </source>
</evidence>
<sequence>MRIFLLLLILTLTFSCATRNIKYDRNKILKKYSAEYKMFVDNEKMDLETVFLDKHNIENIRIDKRTKELKISQIRSTELFEMKNLNLDSLSAGQRGWDKKKIELIIIDGIPLTDSLKEKTKIDPNAIKSFTILSQEKMKNMTLCRGYDGDLILITTK</sequence>
<keyword evidence="2" id="KW-1185">Reference proteome</keyword>
<gene>
    <name evidence="1" type="ORF">C7H52_06435</name>
</gene>
<dbReference type="PROSITE" id="PS51257">
    <property type="entry name" value="PROKAR_LIPOPROTEIN"/>
    <property type="match status" value="1"/>
</dbReference>
<comment type="caution">
    <text evidence="1">The sequence shown here is derived from an EMBL/GenBank/DDBJ whole genome shotgun (WGS) entry which is preliminary data.</text>
</comment>
<dbReference type="RefSeq" id="WP_106463047.1">
    <property type="nucleotide sequence ID" value="NZ_PXOQ01000007.1"/>
</dbReference>
<name>A0A2T1NEU3_9FLAO</name>
<proteinExistence type="predicted"/>
<dbReference type="EMBL" id="PXOQ01000007">
    <property type="protein sequence ID" value="PSG90906.1"/>
    <property type="molecule type" value="Genomic_DNA"/>
</dbReference>
<accession>A0A2T1NEU3</accession>
<protein>
    <submittedName>
        <fullName evidence="1">Uncharacterized protein</fullName>
    </submittedName>
</protein>
<evidence type="ECO:0000313" key="2">
    <source>
        <dbReference type="Proteomes" id="UP000238426"/>
    </source>
</evidence>